<dbReference type="GO" id="GO:0003700">
    <property type="term" value="F:DNA-binding transcription factor activity"/>
    <property type="evidence" value="ECO:0007669"/>
    <property type="project" value="InterPro"/>
</dbReference>
<accession>A0AAD9XQ29</accession>
<feature type="domain" description="K-box" evidence="2">
    <location>
        <begin position="117"/>
        <end position="159"/>
    </location>
</feature>
<dbReference type="AlphaFoldDB" id="A0AAD9XQ29"/>
<feature type="compositionally biased region" description="Basic and acidic residues" evidence="1">
    <location>
        <begin position="24"/>
        <end position="33"/>
    </location>
</feature>
<reference evidence="3" key="1">
    <citation type="journal article" date="2023" name="Plant J.">
        <title>Genome sequences and population genomics provide insights into the demographic history, inbreeding, and mutation load of two 'living fossil' tree species of Dipteronia.</title>
        <authorList>
            <person name="Feng Y."/>
            <person name="Comes H.P."/>
            <person name="Chen J."/>
            <person name="Zhu S."/>
            <person name="Lu R."/>
            <person name="Zhang X."/>
            <person name="Li P."/>
            <person name="Qiu J."/>
            <person name="Olsen K.M."/>
            <person name="Qiu Y."/>
        </authorList>
    </citation>
    <scope>NUCLEOTIDE SEQUENCE</scope>
    <source>
        <strain evidence="3">KIB01</strain>
    </source>
</reference>
<proteinExistence type="predicted"/>
<dbReference type="GO" id="GO:0005634">
    <property type="term" value="C:nucleus"/>
    <property type="evidence" value="ECO:0007669"/>
    <property type="project" value="InterPro"/>
</dbReference>
<dbReference type="Pfam" id="PF01486">
    <property type="entry name" value="K-box"/>
    <property type="match status" value="1"/>
</dbReference>
<organism evidence="3 4">
    <name type="scientific">Dipteronia dyeriana</name>
    <dbReference type="NCBI Taxonomy" id="168575"/>
    <lineage>
        <taxon>Eukaryota</taxon>
        <taxon>Viridiplantae</taxon>
        <taxon>Streptophyta</taxon>
        <taxon>Embryophyta</taxon>
        <taxon>Tracheophyta</taxon>
        <taxon>Spermatophyta</taxon>
        <taxon>Magnoliopsida</taxon>
        <taxon>eudicotyledons</taxon>
        <taxon>Gunneridae</taxon>
        <taxon>Pentapetalae</taxon>
        <taxon>rosids</taxon>
        <taxon>malvids</taxon>
        <taxon>Sapindales</taxon>
        <taxon>Sapindaceae</taxon>
        <taxon>Hippocastanoideae</taxon>
        <taxon>Acereae</taxon>
        <taxon>Dipteronia</taxon>
    </lineage>
</organism>
<dbReference type="InterPro" id="IPR002487">
    <property type="entry name" value="TF_Kbox"/>
</dbReference>
<comment type="caution">
    <text evidence="3">The sequence shown here is derived from an EMBL/GenBank/DDBJ whole genome shotgun (WGS) entry which is preliminary data.</text>
</comment>
<keyword evidence="4" id="KW-1185">Reference proteome</keyword>
<sequence>MERSSGKATSTQRVQIFSPARNIQRRESHRETQEDPLSSVLLSRGNVAKEKLKKDSVSSVVLSRENKVEKGSYIGRSCEFTCLFHGNEVAEREVHKCNEGAPEPNVFARKPLVELSNQHEYMKLKARYESLQRSQRDLLGEELGPLSSNELESLERLMEGYKVRSLQLNPTEEDVSYGRQPPQPYGDSFFHQLDCEPTLQIGYQIDQIAVPVSAMGPSVNNYMPGWLR</sequence>
<feature type="compositionally biased region" description="Polar residues" evidence="1">
    <location>
        <begin position="1"/>
        <end position="15"/>
    </location>
</feature>
<feature type="region of interest" description="Disordered" evidence="1">
    <location>
        <begin position="1"/>
        <end position="37"/>
    </location>
</feature>
<dbReference type="Proteomes" id="UP001280121">
    <property type="component" value="Unassembled WGS sequence"/>
</dbReference>
<evidence type="ECO:0000259" key="2">
    <source>
        <dbReference type="Pfam" id="PF01486"/>
    </source>
</evidence>
<dbReference type="EMBL" id="JANJYI010000001">
    <property type="protein sequence ID" value="KAK2663381.1"/>
    <property type="molecule type" value="Genomic_DNA"/>
</dbReference>
<gene>
    <name evidence="3" type="ORF">Ddye_001955</name>
</gene>
<evidence type="ECO:0000313" key="3">
    <source>
        <dbReference type="EMBL" id="KAK2663381.1"/>
    </source>
</evidence>
<protein>
    <recommendedName>
        <fullName evidence="2">K-box domain-containing protein</fullName>
    </recommendedName>
</protein>
<evidence type="ECO:0000256" key="1">
    <source>
        <dbReference type="SAM" id="MobiDB-lite"/>
    </source>
</evidence>
<evidence type="ECO:0000313" key="4">
    <source>
        <dbReference type="Proteomes" id="UP001280121"/>
    </source>
</evidence>
<name>A0AAD9XQ29_9ROSI</name>